<dbReference type="Proteomes" id="UP001191019">
    <property type="component" value="Unassembled WGS sequence"/>
</dbReference>
<proteinExistence type="predicted"/>
<reference evidence="2 3" key="1">
    <citation type="journal article" date="2018" name="bioRxiv">
        <title>Evidence of independent acquisition and adaption of ultra-small bacteria to human hosts across the highly diverse yet reduced genomes of the phylum Saccharibacteria.</title>
        <authorList>
            <person name="McLean J.S."/>
            <person name="Bor B."/>
            <person name="To T.T."/>
            <person name="Liu Q."/>
            <person name="Kearns K.A."/>
            <person name="Solden L.M."/>
            <person name="Wrighton K.C."/>
            <person name="He X."/>
            <person name="Shi W."/>
        </authorList>
    </citation>
    <scope>NUCLEOTIDE SEQUENCE [LARGE SCALE GENOMIC DNA]</scope>
    <source>
        <strain evidence="2 3">TM7_G3_2_Rum_HOT_351B</strain>
    </source>
</reference>
<dbReference type="InterPro" id="IPR004518">
    <property type="entry name" value="MazG-like_dom"/>
</dbReference>
<dbReference type="EMBL" id="PRLM01000006">
    <property type="protein sequence ID" value="RYC74597.1"/>
    <property type="molecule type" value="Genomic_DNA"/>
</dbReference>
<dbReference type="SUPFAM" id="SSF101386">
    <property type="entry name" value="all-alpha NTP pyrophosphatases"/>
    <property type="match status" value="1"/>
</dbReference>
<dbReference type="Gene3D" id="1.10.287.1080">
    <property type="entry name" value="MazG-like"/>
    <property type="match status" value="1"/>
</dbReference>
<dbReference type="RefSeq" id="WP_129735516.1">
    <property type="nucleotide sequence ID" value="NZ_PRLM01000006.1"/>
</dbReference>
<comment type="caution">
    <text evidence="2">The sequence shown here is derived from an EMBL/GenBank/DDBJ whole genome shotgun (WGS) entry which is preliminary data.</text>
</comment>
<evidence type="ECO:0000313" key="3">
    <source>
        <dbReference type="Proteomes" id="UP001191019"/>
    </source>
</evidence>
<evidence type="ECO:0000313" key="2">
    <source>
        <dbReference type="EMBL" id="RYC74597.1"/>
    </source>
</evidence>
<sequence length="113" mass="12742">MDFNEYQEKAKKYDFFEPENSLISPGFIEKILGLTGEAGETADKIKKIIRDKGGVASKDDKSAIMKELGDTLWYLATLARYLDIPLSDVAKTNIEKLESRVRRGTMHGEGDNR</sequence>
<dbReference type="InterPro" id="IPR011379">
    <property type="entry name" value="MazG-related_GP37"/>
</dbReference>
<feature type="domain" description="NTP pyrophosphohydrolase MazG-like" evidence="1">
    <location>
        <begin position="32"/>
        <end position="100"/>
    </location>
</feature>
<reference evidence="2 3" key="2">
    <citation type="journal article" date="2020" name="Cell Rep.">
        <title>Acquisition and Adaptation of Ultra-small Parasitic Reduced Genome Bacteria to Mammalian Hosts.</title>
        <authorList>
            <person name="McLean J.S."/>
            <person name="Bor B."/>
            <person name="Kerns K.A."/>
            <person name="Liu Q."/>
            <person name="To T.T."/>
            <person name="Solden L."/>
            <person name="Hendrickson E.L."/>
            <person name="Wrighton K."/>
            <person name="Shi W."/>
            <person name="He X."/>
        </authorList>
    </citation>
    <scope>NUCLEOTIDE SEQUENCE [LARGE SCALE GENOMIC DNA]</scope>
    <source>
        <strain evidence="2 3">TM7_G3_2_Rum_HOT_351B</strain>
    </source>
</reference>
<keyword evidence="3" id="KW-1185">Reference proteome</keyword>
<organism evidence="2 3">
    <name type="scientific">Candidatus Nanosyncoccus alces</name>
    <dbReference type="NCBI Taxonomy" id="2171997"/>
    <lineage>
        <taxon>Bacteria</taxon>
        <taxon>Candidatus Saccharimonadota</taxon>
        <taxon>Candidatus Nanosyncoccalia</taxon>
        <taxon>Candidatus Nanosyncoccales</taxon>
        <taxon>Candidatus Nanosyncoccaceae</taxon>
        <taxon>Candidatus Nanosyncoccus</taxon>
    </lineage>
</organism>
<gene>
    <name evidence="2" type="ORF">G3RUM_00757</name>
</gene>
<accession>A0ABY0FNK7</accession>
<name>A0ABY0FNK7_9BACT</name>
<dbReference type="CDD" id="cd11541">
    <property type="entry name" value="NTP-PPase_u4"/>
    <property type="match status" value="1"/>
</dbReference>
<dbReference type="PIRSF" id="PIRSF006639">
    <property type="entry name" value="UCP006639_pph"/>
    <property type="match status" value="1"/>
</dbReference>
<evidence type="ECO:0000259" key="1">
    <source>
        <dbReference type="Pfam" id="PF03819"/>
    </source>
</evidence>
<protein>
    <recommendedName>
        <fullName evidence="1">NTP pyrophosphohydrolase MazG-like domain-containing protein</fullName>
    </recommendedName>
</protein>
<dbReference type="Pfam" id="PF03819">
    <property type="entry name" value="MazG"/>
    <property type="match status" value="1"/>
</dbReference>